<evidence type="ECO:0000256" key="1">
    <source>
        <dbReference type="SAM" id="Phobius"/>
    </source>
</evidence>
<proteinExistence type="predicted"/>
<dbReference type="EMBL" id="UYRU01063776">
    <property type="protein sequence ID" value="VDN15834.1"/>
    <property type="molecule type" value="Genomic_DNA"/>
</dbReference>
<gene>
    <name evidence="2" type="ORF">DILT_LOCUS11665</name>
</gene>
<name>A0A3P7LGB7_DIBLA</name>
<keyword evidence="3" id="KW-1185">Reference proteome</keyword>
<dbReference type="OrthoDB" id="6323902at2759"/>
<dbReference type="Proteomes" id="UP000281553">
    <property type="component" value="Unassembled WGS sequence"/>
</dbReference>
<keyword evidence="1" id="KW-1133">Transmembrane helix</keyword>
<dbReference type="AlphaFoldDB" id="A0A3P7LGB7"/>
<accession>A0A3P7LGB7</accession>
<evidence type="ECO:0008006" key="4">
    <source>
        <dbReference type="Google" id="ProtNLM"/>
    </source>
</evidence>
<sequence length="225" mass="25707">MNFVSLLLNLAVLVLLLLLKGKPRMFLSHLRAMIASTVLHVFLRTSSRIIPKRRLLADSILAPFICRAVRSHYLLFWTSTFAVLMLTFTVRNRAIQIVCRYQYSYSTSLIGNLSYVIGFGLVSLTCLIPQTFIVQWDDGSCTCLDRHLPYEILLSYYTGTYLRFGLTAGLCTIILSISCYKIISWVRNTPRDQLYDTWNILTLPGTSEEQAKALHRPQGWMTALL</sequence>
<evidence type="ECO:0000313" key="2">
    <source>
        <dbReference type="EMBL" id="VDN15834.1"/>
    </source>
</evidence>
<feature type="transmembrane region" description="Helical" evidence="1">
    <location>
        <begin position="109"/>
        <end position="130"/>
    </location>
</feature>
<keyword evidence="1" id="KW-0472">Membrane</keyword>
<evidence type="ECO:0000313" key="3">
    <source>
        <dbReference type="Proteomes" id="UP000281553"/>
    </source>
</evidence>
<feature type="transmembrane region" description="Helical" evidence="1">
    <location>
        <begin position="71"/>
        <end position="88"/>
    </location>
</feature>
<organism evidence="2 3">
    <name type="scientific">Dibothriocephalus latus</name>
    <name type="common">Fish tapeworm</name>
    <name type="synonym">Diphyllobothrium latum</name>
    <dbReference type="NCBI Taxonomy" id="60516"/>
    <lineage>
        <taxon>Eukaryota</taxon>
        <taxon>Metazoa</taxon>
        <taxon>Spiralia</taxon>
        <taxon>Lophotrochozoa</taxon>
        <taxon>Platyhelminthes</taxon>
        <taxon>Cestoda</taxon>
        <taxon>Eucestoda</taxon>
        <taxon>Diphyllobothriidea</taxon>
        <taxon>Diphyllobothriidae</taxon>
        <taxon>Dibothriocephalus</taxon>
    </lineage>
</organism>
<keyword evidence="1" id="KW-0812">Transmembrane</keyword>
<feature type="transmembrane region" description="Helical" evidence="1">
    <location>
        <begin position="161"/>
        <end position="183"/>
    </location>
</feature>
<reference evidence="2 3" key="1">
    <citation type="submission" date="2018-11" db="EMBL/GenBank/DDBJ databases">
        <authorList>
            <consortium name="Pathogen Informatics"/>
        </authorList>
    </citation>
    <scope>NUCLEOTIDE SEQUENCE [LARGE SCALE GENOMIC DNA]</scope>
</reference>
<protein>
    <recommendedName>
        <fullName evidence="4">G-protein coupled receptors family 1 profile domain-containing protein</fullName>
    </recommendedName>
</protein>